<feature type="domain" description="CRAL/TRIO N-terminal" evidence="1">
    <location>
        <begin position="43"/>
        <end position="68"/>
    </location>
</feature>
<dbReference type="Pfam" id="PF03765">
    <property type="entry name" value="CRAL_TRIO_N"/>
    <property type="match status" value="1"/>
</dbReference>
<dbReference type="InterPro" id="IPR036273">
    <property type="entry name" value="CRAL/TRIO_N_dom_sf"/>
</dbReference>
<dbReference type="GO" id="GO:0039552">
    <property type="term" value="F:RIG-I binding"/>
    <property type="evidence" value="ECO:0007669"/>
    <property type="project" value="TreeGrafter"/>
</dbReference>
<dbReference type="GO" id="GO:0005829">
    <property type="term" value="C:cytosol"/>
    <property type="evidence" value="ECO:0007669"/>
    <property type="project" value="TreeGrafter"/>
</dbReference>
<protein>
    <recommendedName>
        <fullName evidence="1">CRAL/TRIO N-terminal domain-containing protein</fullName>
    </recommendedName>
</protein>
<dbReference type="Ensembl" id="ENSBJAT00000022437.1">
    <property type="protein sequence ID" value="ENSBJAP00000021824.1"/>
    <property type="gene ID" value="ENSBJAG00000014218.1"/>
</dbReference>
<dbReference type="GO" id="GO:0039536">
    <property type="term" value="P:negative regulation of RIG-I signaling pathway"/>
    <property type="evidence" value="ECO:0007669"/>
    <property type="project" value="TreeGrafter"/>
</dbReference>
<dbReference type="InterPro" id="IPR011074">
    <property type="entry name" value="CRAL/TRIO_N_dom"/>
</dbReference>
<dbReference type="SUPFAM" id="SSF46938">
    <property type="entry name" value="CRAL/TRIO N-terminal domain"/>
    <property type="match status" value="1"/>
</dbReference>
<keyword evidence="3" id="KW-1185">Reference proteome</keyword>
<evidence type="ECO:0000313" key="2">
    <source>
        <dbReference type="Ensembl" id="ENSBJAP00000021824.1"/>
    </source>
</evidence>
<dbReference type="SMART" id="SM01100">
    <property type="entry name" value="CRAL_TRIO_N"/>
    <property type="match status" value="1"/>
</dbReference>
<dbReference type="Gene3D" id="3.40.525.10">
    <property type="entry name" value="CRAL-TRIO lipid binding domain"/>
    <property type="match status" value="1"/>
</dbReference>
<proteinExistence type="predicted"/>
<sequence length="91" mass="10958">IKRYLGDLTPMQESCLIRLRQWLQETHKGKVSYCWSLVALSPNDEHILRFLRARDFNIDKAREILCQSLTWRKQHQVDYILDTWNPPQTCK</sequence>
<dbReference type="PANTHER" id="PTHR23324:SF51">
    <property type="entry name" value="SEC14-LIKE PROTEIN 1"/>
    <property type="match status" value="1"/>
</dbReference>
<evidence type="ECO:0000313" key="3">
    <source>
        <dbReference type="Proteomes" id="UP000694555"/>
    </source>
</evidence>
<evidence type="ECO:0000259" key="1">
    <source>
        <dbReference type="SMART" id="SM01100"/>
    </source>
</evidence>
<dbReference type="PANTHER" id="PTHR23324">
    <property type="entry name" value="SEC14 RELATED PROTEIN"/>
    <property type="match status" value="1"/>
</dbReference>
<reference evidence="2" key="1">
    <citation type="submission" date="2025-08" db="UniProtKB">
        <authorList>
            <consortium name="Ensembl"/>
        </authorList>
    </citation>
    <scope>IDENTIFICATION</scope>
</reference>
<organism evidence="2 3">
    <name type="scientific">Buteo japonicus</name>
    <dbReference type="NCBI Taxonomy" id="224669"/>
    <lineage>
        <taxon>Eukaryota</taxon>
        <taxon>Metazoa</taxon>
        <taxon>Chordata</taxon>
        <taxon>Craniata</taxon>
        <taxon>Vertebrata</taxon>
        <taxon>Euteleostomi</taxon>
        <taxon>Archelosauria</taxon>
        <taxon>Archosauria</taxon>
        <taxon>Dinosauria</taxon>
        <taxon>Saurischia</taxon>
        <taxon>Theropoda</taxon>
        <taxon>Coelurosauria</taxon>
        <taxon>Aves</taxon>
        <taxon>Neognathae</taxon>
        <taxon>Neoaves</taxon>
        <taxon>Telluraves</taxon>
        <taxon>Accipitrimorphae</taxon>
        <taxon>Accipitriformes</taxon>
        <taxon>Accipitridae</taxon>
        <taxon>Accipitrinae</taxon>
        <taxon>Buteo</taxon>
    </lineage>
</organism>
<reference evidence="2" key="2">
    <citation type="submission" date="2025-09" db="UniProtKB">
        <authorList>
            <consortium name="Ensembl"/>
        </authorList>
    </citation>
    <scope>IDENTIFICATION</scope>
</reference>
<dbReference type="InterPro" id="IPR051064">
    <property type="entry name" value="SEC14/CRAL-TRIO_domain"/>
</dbReference>
<dbReference type="Proteomes" id="UP000694555">
    <property type="component" value="Unplaced"/>
</dbReference>
<dbReference type="AlphaFoldDB" id="A0A8C0BTG3"/>
<dbReference type="InterPro" id="IPR036865">
    <property type="entry name" value="CRAL-TRIO_dom_sf"/>
</dbReference>
<accession>A0A8C0BTG3</accession>
<name>A0A8C0BTG3_9AVES</name>